<evidence type="ECO:0000313" key="3">
    <source>
        <dbReference type="Proteomes" id="UP000642014"/>
    </source>
</evidence>
<dbReference type="Proteomes" id="UP000642014">
    <property type="component" value="Unassembled WGS sequence"/>
</dbReference>
<name>A0AAV4KHK5_9ACTN</name>
<organism evidence="2 3">
    <name type="scientific">Streptomyces cinereoruber</name>
    <dbReference type="NCBI Taxonomy" id="67260"/>
    <lineage>
        <taxon>Bacteria</taxon>
        <taxon>Bacillati</taxon>
        <taxon>Actinomycetota</taxon>
        <taxon>Actinomycetes</taxon>
        <taxon>Kitasatosporales</taxon>
        <taxon>Streptomycetaceae</taxon>
        <taxon>Streptomyces</taxon>
    </lineage>
</organism>
<proteinExistence type="predicted"/>
<dbReference type="EMBL" id="BMSJ01000003">
    <property type="protein sequence ID" value="GGR19156.1"/>
    <property type="molecule type" value="Genomic_DNA"/>
</dbReference>
<dbReference type="AlphaFoldDB" id="A0AAV4KHK5"/>
<evidence type="ECO:0000313" key="2">
    <source>
        <dbReference type="EMBL" id="GGR19156.1"/>
    </source>
</evidence>
<evidence type="ECO:0000256" key="1">
    <source>
        <dbReference type="SAM" id="MobiDB-lite"/>
    </source>
</evidence>
<accession>A0AAV4KHK5</accession>
<sequence length="86" mass="8943">MSSVILPGDGRAPTAPGVAAGRVRGPVRTPGAPRAPFDRPGPPAGVTDGFTPAGKPLEIEQQRVMMAEMMNFSSYRLGDSFAQGEC</sequence>
<protein>
    <submittedName>
        <fullName evidence="2">Uncharacterized protein</fullName>
    </submittedName>
</protein>
<reference evidence="2 3" key="1">
    <citation type="journal article" date="2014" name="Int. J. Syst. Evol. Microbiol.">
        <title>Complete genome sequence of Corynebacterium casei LMG S-19264T (=DSM 44701T), isolated from a smear-ripened cheese.</title>
        <authorList>
            <consortium name="US DOE Joint Genome Institute (JGI-PGF)"/>
            <person name="Walter F."/>
            <person name="Albersmeier A."/>
            <person name="Kalinowski J."/>
            <person name="Ruckert C."/>
        </authorList>
    </citation>
    <scope>NUCLEOTIDE SEQUENCE [LARGE SCALE GENOMIC DNA]</scope>
    <source>
        <strain evidence="2 3">JCM 4205</strain>
    </source>
</reference>
<comment type="caution">
    <text evidence="2">The sequence shown here is derived from an EMBL/GenBank/DDBJ whole genome shotgun (WGS) entry which is preliminary data.</text>
</comment>
<gene>
    <name evidence="2" type="ORF">GCM10010497_21590</name>
</gene>
<feature type="region of interest" description="Disordered" evidence="1">
    <location>
        <begin position="1"/>
        <end position="53"/>
    </location>
</feature>